<organism evidence="5 6">
    <name type="scientific">Eleusine coracana subsp. coracana</name>
    <dbReference type="NCBI Taxonomy" id="191504"/>
    <lineage>
        <taxon>Eukaryota</taxon>
        <taxon>Viridiplantae</taxon>
        <taxon>Streptophyta</taxon>
        <taxon>Embryophyta</taxon>
        <taxon>Tracheophyta</taxon>
        <taxon>Spermatophyta</taxon>
        <taxon>Magnoliopsida</taxon>
        <taxon>Liliopsida</taxon>
        <taxon>Poales</taxon>
        <taxon>Poaceae</taxon>
        <taxon>PACMAD clade</taxon>
        <taxon>Chloridoideae</taxon>
        <taxon>Cynodonteae</taxon>
        <taxon>Eleusininae</taxon>
        <taxon>Eleusine</taxon>
    </lineage>
</organism>
<dbReference type="AlphaFoldDB" id="A0AAV5CKQ2"/>
<feature type="coiled-coil region" evidence="3">
    <location>
        <begin position="625"/>
        <end position="691"/>
    </location>
</feature>
<dbReference type="InterPro" id="IPR008545">
    <property type="entry name" value="Web"/>
</dbReference>
<feature type="coiled-coil region" evidence="3">
    <location>
        <begin position="510"/>
        <end position="551"/>
    </location>
</feature>
<evidence type="ECO:0000256" key="2">
    <source>
        <dbReference type="ARBA" id="ARBA00023054"/>
    </source>
</evidence>
<reference evidence="5" key="2">
    <citation type="submission" date="2021-12" db="EMBL/GenBank/DDBJ databases">
        <title>Resequencing data analysis of finger millet.</title>
        <authorList>
            <person name="Hatakeyama M."/>
            <person name="Aluri S."/>
            <person name="Balachadran M.T."/>
            <person name="Sivarajan S.R."/>
            <person name="Poveda L."/>
            <person name="Shimizu-Inatsugi R."/>
            <person name="Schlapbach R."/>
            <person name="Sreeman S.M."/>
            <person name="Shimizu K.K."/>
        </authorList>
    </citation>
    <scope>NUCLEOTIDE SEQUENCE</scope>
</reference>
<evidence type="ECO:0000256" key="3">
    <source>
        <dbReference type="SAM" id="Coils"/>
    </source>
</evidence>
<comment type="caution">
    <text evidence="5">The sequence shown here is derived from an EMBL/GenBank/DDBJ whole genome shotgun (WGS) entry which is preliminary data.</text>
</comment>
<proteinExistence type="inferred from homology"/>
<gene>
    <name evidence="5" type="primary">ga15640</name>
    <name evidence="5" type="ORF">PR202_ga15640</name>
</gene>
<dbReference type="GO" id="GO:0005829">
    <property type="term" value="C:cytosol"/>
    <property type="evidence" value="ECO:0007669"/>
    <property type="project" value="TreeGrafter"/>
</dbReference>
<protein>
    <submittedName>
        <fullName evidence="5">Uncharacterized protein</fullName>
    </submittedName>
</protein>
<feature type="coiled-coil region" evidence="3">
    <location>
        <begin position="424"/>
        <end position="472"/>
    </location>
</feature>
<evidence type="ECO:0000256" key="1">
    <source>
        <dbReference type="ARBA" id="ARBA00005485"/>
    </source>
</evidence>
<dbReference type="PANTHER" id="PTHR32054">
    <property type="entry name" value="HEAVY CHAIN, PUTATIVE, EXPRESSED-RELATED-RELATED"/>
    <property type="match status" value="1"/>
</dbReference>
<dbReference type="EMBL" id="BQKI01000007">
    <property type="protein sequence ID" value="GJM98612.1"/>
    <property type="molecule type" value="Genomic_DNA"/>
</dbReference>
<dbReference type="Proteomes" id="UP001054889">
    <property type="component" value="Unassembled WGS sequence"/>
</dbReference>
<reference evidence="5" key="1">
    <citation type="journal article" date="2018" name="DNA Res.">
        <title>Multiple hybrid de novo genome assembly of finger millet, an orphan allotetraploid crop.</title>
        <authorList>
            <person name="Hatakeyama M."/>
            <person name="Aluri S."/>
            <person name="Balachadran M.T."/>
            <person name="Sivarajan S.R."/>
            <person name="Patrignani A."/>
            <person name="Gruter S."/>
            <person name="Poveda L."/>
            <person name="Shimizu-Inatsugi R."/>
            <person name="Baeten J."/>
            <person name="Francoijs K.J."/>
            <person name="Nataraja K.N."/>
            <person name="Reddy Y.A.N."/>
            <person name="Phadnis S."/>
            <person name="Ravikumar R.L."/>
            <person name="Schlapbach R."/>
            <person name="Sreeman S.M."/>
            <person name="Shimizu K.K."/>
        </authorList>
    </citation>
    <scope>NUCLEOTIDE SEQUENCE</scope>
</reference>
<dbReference type="GO" id="GO:0009903">
    <property type="term" value="P:chloroplast avoidance movement"/>
    <property type="evidence" value="ECO:0007669"/>
    <property type="project" value="TreeGrafter"/>
</dbReference>
<dbReference type="PANTHER" id="PTHR32054:SF15">
    <property type="entry name" value="OS09G0458000 PROTEIN"/>
    <property type="match status" value="1"/>
</dbReference>
<accession>A0AAV5CKQ2</accession>
<dbReference type="GO" id="GO:0009904">
    <property type="term" value="P:chloroplast accumulation movement"/>
    <property type="evidence" value="ECO:0007669"/>
    <property type="project" value="TreeGrafter"/>
</dbReference>
<feature type="coiled-coil region" evidence="3">
    <location>
        <begin position="173"/>
        <end position="296"/>
    </location>
</feature>
<dbReference type="Pfam" id="PF05701">
    <property type="entry name" value="WEMBL"/>
    <property type="match status" value="1"/>
</dbReference>
<feature type="region of interest" description="Disordered" evidence="4">
    <location>
        <begin position="1"/>
        <end position="31"/>
    </location>
</feature>
<feature type="coiled-coil region" evidence="3">
    <location>
        <begin position="343"/>
        <end position="394"/>
    </location>
</feature>
<sequence length="753" mass="84267">MEQLASVAPDSVDIAASSTDPKPSFDFPESASVAHTRHLSEDLSSLTINDLCVNNEEHCSHDQSEGKGTSRHGHTRHFSEDLSSLIVNDLFENKNKGERKYYSAQEGDGISRNNSAERNIYKAAEIAERFIKSIDNRVFIDSGAPIESVKEAVSKFGGILDWKERRKHVRSELDKALEDAPEYQRRAEAAEVEKSKVQTELINARRTIEGLKLNLEKANTEAVQAQQDSELANIRFKEIQQGIASKESAAIQAEIELAKHRHKSALAELQSVKDELEQLQKEYHSLNTQKDNAKAKACESSTASQEIEKIVEGLTLKLITLKGSLTSSQAKHIIAQEHKVNVALAYQQEKSNFQNELKQADEEVQKLSDAISLNKDLESKLKAASATLVDLQDGFSSYLEEKPPPVVTLDGEAEQPTGSTRLKLARIRKELEDMRADIEKAKDEVKGFWNAAATLRADIEREKADIVALRHKEHLAALSTTSLQEEIRTTLCELNTVRERTRAAEMPVEVQKATEELEQAKSKGRSARHEMAKAREEADQVKAEVNVSKLRLEAVSMEILAMNASEEIATASANALSEYKQGAEMEPQADRRMTVSVEEYDMLTKKAQEAEALAKKQVIRAIEKIKEAKQAEVRCLDQLEQLKKQIDARRLELKAAQEKTSSAQYGKLTMENELRKRRANHEQQLKESETHSMKNLSWSFDASASTSRPNMVGALSRADTIAATAAKEPKPRKSFFSRSIVTMFTSRKKTHLK</sequence>
<keyword evidence="2 3" id="KW-0175">Coiled coil</keyword>
<evidence type="ECO:0000313" key="5">
    <source>
        <dbReference type="EMBL" id="GJM98612.1"/>
    </source>
</evidence>
<evidence type="ECO:0000256" key="4">
    <source>
        <dbReference type="SAM" id="MobiDB-lite"/>
    </source>
</evidence>
<name>A0AAV5CKQ2_ELECO</name>
<keyword evidence="6" id="KW-1185">Reference proteome</keyword>
<comment type="similarity">
    <text evidence="1">Belongs to the WEB family.</text>
</comment>
<evidence type="ECO:0000313" key="6">
    <source>
        <dbReference type="Proteomes" id="UP001054889"/>
    </source>
</evidence>